<comment type="caution">
    <text evidence="3">The sequence shown here is derived from an EMBL/GenBank/DDBJ whole genome shotgun (WGS) entry which is preliminary data.</text>
</comment>
<dbReference type="Pfam" id="PF26138">
    <property type="entry name" value="DUF8040"/>
    <property type="match status" value="1"/>
</dbReference>
<dbReference type="Proteomes" id="UP000652761">
    <property type="component" value="Unassembled WGS sequence"/>
</dbReference>
<accession>A0A843VYU6</accession>
<organism evidence="3 4">
    <name type="scientific">Colocasia esculenta</name>
    <name type="common">Wild taro</name>
    <name type="synonym">Arum esculentum</name>
    <dbReference type="NCBI Taxonomy" id="4460"/>
    <lineage>
        <taxon>Eukaryota</taxon>
        <taxon>Viridiplantae</taxon>
        <taxon>Streptophyta</taxon>
        <taxon>Embryophyta</taxon>
        <taxon>Tracheophyta</taxon>
        <taxon>Spermatophyta</taxon>
        <taxon>Magnoliopsida</taxon>
        <taxon>Liliopsida</taxon>
        <taxon>Araceae</taxon>
        <taxon>Aroideae</taxon>
        <taxon>Colocasieae</taxon>
        <taxon>Colocasia</taxon>
    </lineage>
</organism>
<evidence type="ECO:0000313" key="3">
    <source>
        <dbReference type="EMBL" id="MQM00257.1"/>
    </source>
</evidence>
<protein>
    <recommendedName>
        <fullName evidence="5">Nuclease HARBI1</fullName>
    </recommendedName>
</protein>
<dbReference type="PANTHER" id="PTHR22930">
    <property type="match status" value="1"/>
</dbReference>
<feature type="domain" description="Myb/SANT-like" evidence="1">
    <location>
        <begin position="185"/>
        <end position="265"/>
    </location>
</feature>
<dbReference type="EMBL" id="NMUH01002481">
    <property type="protein sequence ID" value="MQM00257.1"/>
    <property type="molecule type" value="Genomic_DNA"/>
</dbReference>
<dbReference type="AlphaFoldDB" id="A0A843VYU6"/>
<dbReference type="InterPro" id="IPR024752">
    <property type="entry name" value="Myb/SANT-like_dom"/>
</dbReference>
<proteinExistence type="predicted"/>
<dbReference type="Pfam" id="PF12776">
    <property type="entry name" value="Myb_DNA-bind_3"/>
    <property type="match status" value="1"/>
</dbReference>
<sequence length="279" mass="31678">MMNTSQHTGEVWVNSILTGHEKRCYNVFRVHPEVFTHLRDLLVSKSLIGDSRQVSANEQLAMFLYVVGHGVSTGVLMEHFQHSSQTISHYVNKLAFSLASLAEEYILQPNVTNDCHPYIASNERFYPYFKDALGAIDGTHVPANVPIEDHPQFHNRKQQITQNVMEVVSFDGLFTYSCVGWEGNMWSDQMDITLLEMLDDELKLGGGAYLQFSEQTWEFIARGLNAITGVNYPVSTIKARITFYKIVYYTVEDMVGAAGFAWDSNPPADSIRGKKFPWY</sequence>
<feature type="domain" description="DUF8040" evidence="2">
    <location>
        <begin position="4"/>
        <end position="94"/>
    </location>
</feature>
<keyword evidence="4" id="KW-1185">Reference proteome</keyword>
<dbReference type="InterPro" id="IPR058353">
    <property type="entry name" value="DUF8040"/>
</dbReference>
<dbReference type="InterPro" id="IPR045249">
    <property type="entry name" value="HARBI1-like"/>
</dbReference>
<evidence type="ECO:0008006" key="5">
    <source>
        <dbReference type="Google" id="ProtNLM"/>
    </source>
</evidence>
<evidence type="ECO:0000259" key="1">
    <source>
        <dbReference type="Pfam" id="PF12776"/>
    </source>
</evidence>
<evidence type="ECO:0000313" key="4">
    <source>
        <dbReference type="Proteomes" id="UP000652761"/>
    </source>
</evidence>
<dbReference type="PANTHER" id="PTHR22930:SF259">
    <property type="entry name" value="OS08G0106900 PROTEIN"/>
    <property type="match status" value="1"/>
</dbReference>
<gene>
    <name evidence="3" type="ORF">Taro_032987</name>
</gene>
<name>A0A843VYU6_COLES</name>
<evidence type="ECO:0000259" key="2">
    <source>
        <dbReference type="Pfam" id="PF26138"/>
    </source>
</evidence>
<dbReference type="OrthoDB" id="785423at2759"/>
<reference evidence="3" key="1">
    <citation type="submission" date="2017-07" db="EMBL/GenBank/DDBJ databases">
        <title>Taro Niue Genome Assembly and Annotation.</title>
        <authorList>
            <person name="Atibalentja N."/>
            <person name="Keating K."/>
            <person name="Fields C.J."/>
        </authorList>
    </citation>
    <scope>NUCLEOTIDE SEQUENCE</scope>
    <source>
        <strain evidence="3">Niue_2</strain>
        <tissue evidence="3">Leaf</tissue>
    </source>
</reference>